<dbReference type="GO" id="GO:0035332">
    <property type="term" value="P:positive regulation of hippo signaling"/>
    <property type="evidence" value="ECO:0007669"/>
    <property type="project" value="TreeGrafter"/>
</dbReference>
<proteinExistence type="predicted"/>
<dbReference type="GO" id="GO:0030054">
    <property type="term" value="C:cell junction"/>
    <property type="evidence" value="ECO:0007669"/>
    <property type="project" value="TreeGrafter"/>
</dbReference>
<feature type="domain" description="Schwannomin interacting protein 1 C-terminal" evidence="3">
    <location>
        <begin position="563"/>
        <end position="780"/>
    </location>
</feature>
<feature type="region of interest" description="Disordered" evidence="2">
    <location>
        <begin position="188"/>
        <end position="215"/>
    </location>
</feature>
<dbReference type="InterPro" id="IPR039045">
    <property type="entry name" value="SCHIP_1"/>
</dbReference>
<dbReference type="VEuPathDB" id="VectorBase:CSON005614"/>
<sequence length="825" mass="93767">MKYQDSTGQVNDLVSGTPDSLLCLDNGNQTISSGYESSECGSTTTNSKVQSKNVIEIECNHNTVLTEENLTRFMQQVEQIRLDSGSDQLSESYSNSLIEIKNHSLRSSSDSDKLSFGTVSDLTYSDDDEGLSSTSCELPLSPGSHLYPHGIINPNYPGFQHLAHTLSEDYSTHASNCNLSDCGMYQNRNSTSDDNGNVQETENSPPSPISDSIISSTKDFNNYDHKNLLEQCNLQTYLNHYRNKSDVKMFEEEFEKSNLTPPDILFFKGCDNETQKESVITDEKPDLIQNVYQQENYMNVKLNEFNHDDDDDFMCDEIPNNSLTSNIVGDFEKEIEKEIVEIVSGYKDIFGDRTSGNYQKPHTTTPVKDEITQINHQPISAYNKIHDAKLSNGREALTPNFEMKPIKMPVPMMVKRAEVKQLTMTTHNMNKSEIQSNLNNNNNNNYYYNTTLNGTLMQHNRAVNHTINYNNNVYSNLQQQQQPNKEKHHYNCNFFNALSTRKPDTRNTKTSFLSSNSTGKTIIKTKDECGIISIEAPSSIFDFSVIEKKLNSVIREKDEKKRINNHEEIRRRLQMVEENGTLKSLLNKGKANNRPSLHSRLQNGKNLQICFMNENISDGESPSSDSESCPKLSERSKKMGYEIGQSNLMTEAENDFFTHQAKLQIEARMALAQAKDMAHLQMELEKQKTQCPVTQIIHTALNKALIHMPEGKRRVSRQLLTEFTVPQLRIIVNELNGNIEKLNEHLVQILMERDELHMGQDSMLVDIEDLTRYLAAKETPVSQYPAEETIAEKKFKSTATNHTKIDTNSNGTSSRFFRLSSFGKH</sequence>
<evidence type="ECO:0000256" key="2">
    <source>
        <dbReference type="SAM" id="MobiDB-lite"/>
    </source>
</evidence>
<feature type="compositionally biased region" description="Polar residues" evidence="2">
    <location>
        <begin position="188"/>
        <end position="203"/>
    </location>
</feature>
<gene>
    <name evidence="4" type="primary">CSON005614</name>
</gene>
<dbReference type="Pfam" id="PF10148">
    <property type="entry name" value="SCHIP-1_C"/>
    <property type="match status" value="1"/>
</dbReference>
<protein>
    <submittedName>
        <fullName evidence="4">CSON005614 protein</fullName>
    </submittedName>
</protein>
<accession>A0A336LVG7</accession>
<name>A0A336LVG7_CULSO</name>
<dbReference type="PANTHER" id="PTHR13103:SF2">
    <property type="entry name" value="IQCJ-SCHIP1 READTHROUGH TRANSCRIPT PROTEIN-RELATED"/>
    <property type="match status" value="1"/>
</dbReference>
<dbReference type="AlphaFoldDB" id="A0A336LVG7"/>
<reference evidence="4" key="1">
    <citation type="submission" date="2018-07" db="EMBL/GenBank/DDBJ databases">
        <authorList>
            <person name="Quirk P.G."/>
            <person name="Krulwich T.A."/>
        </authorList>
    </citation>
    <scope>NUCLEOTIDE SEQUENCE</scope>
</reference>
<feature type="compositionally biased region" description="Low complexity" evidence="2">
    <location>
        <begin position="618"/>
        <end position="627"/>
    </location>
</feature>
<dbReference type="InterPro" id="IPR015649">
    <property type="entry name" value="SCHIP_1_C"/>
</dbReference>
<dbReference type="EMBL" id="UFQT01000219">
    <property type="protein sequence ID" value="SSX21925.1"/>
    <property type="molecule type" value="Genomic_DNA"/>
</dbReference>
<evidence type="ECO:0000259" key="3">
    <source>
        <dbReference type="Pfam" id="PF10148"/>
    </source>
</evidence>
<evidence type="ECO:0000256" key="1">
    <source>
        <dbReference type="ARBA" id="ARBA00023054"/>
    </source>
</evidence>
<keyword evidence="1" id="KW-0175">Coiled coil</keyword>
<feature type="region of interest" description="Disordered" evidence="2">
    <location>
        <begin position="615"/>
        <end position="634"/>
    </location>
</feature>
<dbReference type="PANTHER" id="PTHR13103">
    <property type="entry name" value="SCHWANNOMIN INTERACTING PROTEIN 1"/>
    <property type="match status" value="1"/>
</dbReference>
<dbReference type="GO" id="GO:0005886">
    <property type="term" value="C:plasma membrane"/>
    <property type="evidence" value="ECO:0007669"/>
    <property type="project" value="TreeGrafter"/>
</dbReference>
<organism evidence="4">
    <name type="scientific">Culicoides sonorensis</name>
    <name type="common">Biting midge</name>
    <dbReference type="NCBI Taxonomy" id="179676"/>
    <lineage>
        <taxon>Eukaryota</taxon>
        <taxon>Metazoa</taxon>
        <taxon>Ecdysozoa</taxon>
        <taxon>Arthropoda</taxon>
        <taxon>Hexapoda</taxon>
        <taxon>Insecta</taxon>
        <taxon>Pterygota</taxon>
        <taxon>Neoptera</taxon>
        <taxon>Endopterygota</taxon>
        <taxon>Diptera</taxon>
        <taxon>Nematocera</taxon>
        <taxon>Chironomoidea</taxon>
        <taxon>Ceratopogonidae</taxon>
        <taxon>Ceratopogoninae</taxon>
        <taxon>Culicoides</taxon>
        <taxon>Monoculicoides</taxon>
    </lineage>
</organism>
<evidence type="ECO:0000313" key="4">
    <source>
        <dbReference type="EMBL" id="SSX21925.1"/>
    </source>
</evidence>